<dbReference type="AlphaFoldDB" id="A0A1T4WRM9"/>
<dbReference type="EMBL" id="FUYF01000004">
    <property type="protein sequence ID" value="SKA79976.1"/>
    <property type="molecule type" value="Genomic_DNA"/>
</dbReference>
<accession>A0A1T4WRM9</accession>
<proteinExistence type="predicted"/>
<protein>
    <submittedName>
        <fullName evidence="1">Uncharacterized protein</fullName>
    </submittedName>
</protein>
<organism evidence="1 2">
    <name type="scientific">Gemmiger formicilis</name>
    <dbReference type="NCBI Taxonomy" id="745368"/>
    <lineage>
        <taxon>Bacteria</taxon>
        <taxon>Bacillati</taxon>
        <taxon>Bacillota</taxon>
        <taxon>Clostridia</taxon>
        <taxon>Eubacteriales</taxon>
        <taxon>Gemmiger</taxon>
    </lineage>
</organism>
<dbReference type="GeneID" id="93337414"/>
<evidence type="ECO:0000313" key="2">
    <source>
        <dbReference type="Proteomes" id="UP000190286"/>
    </source>
</evidence>
<reference evidence="1 2" key="1">
    <citation type="submission" date="2017-02" db="EMBL/GenBank/DDBJ databases">
        <authorList>
            <person name="Peterson S.W."/>
        </authorList>
    </citation>
    <scope>NUCLEOTIDE SEQUENCE [LARGE SCALE GENOMIC DNA]</scope>
    <source>
        <strain evidence="1 2">ATCC 27749</strain>
    </source>
</reference>
<name>A0A1T4WRM9_9FIRM</name>
<dbReference type="RefSeq" id="WP_078783938.1">
    <property type="nucleotide sequence ID" value="NZ_FUYF01000004.1"/>
</dbReference>
<dbReference type="Proteomes" id="UP000190286">
    <property type="component" value="Unassembled WGS sequence"/>
</dbReference>
<evidence type="ECO:0000313" key="1">
    <source>
        <dbReference type="EMBL" id="SKA79976.1"/>
    </source>
</evidence>
<gene>
    <name evidence="1" type="ORF">SAMN02745178_00935</name>
</gene>
<dbReference type="STRING" id="745368.SAMN02745178_00935"/>
<keyword evidence="2" id="KW-1185">Reference proteome</keyword>
<sequence>MILQSNGLHITLIADDMHPLDTTIDAIFTEICTAYQDQMPILAATIKQVLKKNPVANTVSASLPGTVTGELLVADSINVLDTFSDLGDKIRYLASCYKSDLTMRHSSCQENFKKILGSLSFIKFFPELKELSEDDYQYFLSFVDDIFYTYWVLQLHRAFEIPVKYEEIPYLHGSPKSNQGVAKFKNLLITNLSDFGTRQFAFSFSPIDLSFQYEINYFDDFIYLLLVLYLKNADKSNLLICPVCGKFTTRSRKDAICCCSEHATQFKKLRDTILLGDKDTLLRVWTRARKRNNKMANEYDWPTAYDNWYSNARAIYATAKTATWKPAVLDQKLNELWENQTKGLPKK</sequence>